<dbReference type="InterPro" id="IPR003802">
    <property type="entry name" value="Sporulation_regulator_WhiA"/>
</dbReference>
<dbReference type="GO" id="GO:0051301">
    <property type="term" value="P:cell division"/>
    <property type="evidence" value="ECO:0007669"/>
    <property type="project" value="UniProtKB-UniRule"/>
</dbReference>
<feature type="domain" description="WhiA LAGLIDADG-like" evidence="6">
    <location>
        <begin position="90"/>
        <end position="182"/>
    </location>
</feature>
<dbReference type="GO" id="GO:0043937">
    <property type="term" value="P:regulation of sporulation"/>
    <property type="evidence" value="ECO:0007669"/>
    <property type="project" value="InterPro"/>
</dbReference>
<organism evidence="7 8">
    <name type="scientific">Metamycoplasma orale</name>
    <name type="common">Mycoplasma orale</name>
    <dbReference type="NCBI Taxonomy" id="2121"/>
    <lineage>
        <taxon>Bacteria</taxon>
        <taxon>Bacillati</taxon>
        <taxon>Mycoplasmatota</taxon>
        <taxon>Mycoplasmoidales</taxon>
        <taxon>Metamycoplasmataceae</taxon>
        <taxon>Metamycoplasma</taxon>
    </lineage>
</organism>
<dbReference type="InterPro" id="IPR027434">
    <property type="entry name" value="Homing_endonucl"/>
</dbReference>
<dbReference type="OrthoDB" id="401278at2"/>
<keyword evidence="1 4" id="KW-0132">Cell division</keyword>
<dbReference type="RefSeq" id="WP_022935927.1">
    <property type="nucleotide sequence ID" value="NZ_LR214940.1"/>
</dbReference>
<comment type="function">
    <text evidence="4">Involved in cell division and chromosome segregation.</text>
</comment>
<dbReference type="PANTHER" id="PTHR37307:SF1">
    <property type="entry name" value="CELL DIVISION PROTEIN WHIA-RELATED"/>
    <property type="match status" value="1"/>
</dbReference>
<dbReference type="Pfam" id="PF14527">
    <property type="entry name" value="LAGLIDADG_WhiA"/>
    <property type="match status" value="1"/>
</dbReference>
<feature type="domain" description="Sporulation regulator WhiA C-terminal" evidence="5">
    <location>
        <begin position="185"/>
        <end position="269"/>
    </location>
</feature>
<dbReference type="Pfam" id="PF02650">
    <property type="entry name" value="HTH_WhiA"/>
    <property type="match status" value="1"/>
</dbReference>
<protein>
    <recommendedName>
        <fullName evidence="4">Probable cell division protein WhiA</fullName>
    </recommendedName>
</protein>
<evidence type="ECO:0000256" key="1">
    <source>
        <dbReference type="ARBA" id="ARBA00022618"/>
    </source>
</evidence>
<proteinExistence type="inferred from homology"/>
<dbReference type="SUPFAM" id="SSF55608">
    <property type="entry name" value="Homing endonucleases"/>
    <property type="match status" value="1"/>
</dbReference>
<evidence type="ECO:0000259" key="6">
    <source>
        <dbReference type="Pfam" id="PF14527"/>
    </source>
</evidence>
<evidence type="ECO:0000256" key="2">
    <source>
        <dbReference type="ARBA" id="ARBA00023125"/>
    </source>
</evidence>
<dbReference type="Gene3D" id="3.10.28.10">
    <property type="entry name" value="Homing endonucleases"/>
    <property type="match status" value="1"/>
</dbReference>
<keyword evidence="8" id="KW-1185">Reference proteome</keyword>
<name>A0A448ZVE3_METOS</name>
<keyword evidence="3 4" id="KW-0131">Cell cycle</keyword>
<accession>A0A448ZVE3</accession>
<evidence type="ECO:0000256" key="3">
    <source>
        <dbReference type="ARBA" id="ARBA00023306"/>
    </source>
</evidence>
<keyword evidence="2 4" id="KW-0238">DNA-binding</keyword>
<sequence length="280" mass="33319">MQEKSFSYVIKKEIISKKLSKEEQLNFLSGIFDTSKVVNNVSYIIMNEKENLEYIENLINKFELKFEKNRSNSLAINLDTFKNDKLIKQQAYFSAIFFNSGSISNKSSSSYHLELKFYDLQKANEVINIMSNYDINFKILKRKNIYVLYIKKIENICDFLRAIEAFDSYLKFEETKIERDFNNNVNRLTNFDFYNQEKIASINNDFLNNYDFIKRTNNLDMFSDVELKFYELKFNNLDLSLNDLAKALEKSKIYRTKSSLSRYLEKLDNFVKKIVIKNSK</sequence>
<dbReference type="Proteomes" id="UP000290482">
    <property type="component" value="Chromosome"/>
</dbReference>
<comment type="similarity">
    <text evidence="4">Belongs to the WhiA family.</text>
</comment>
<dbReference type="InterPro" id="IPR023054">
    <property type="entry name" value="Sporulation_regulator_WhiA_C"/>
</dbReference>
<dbReference type="NCBIfam" id="TIGR00647">
    <property type="entry name" value="DNA_bind_WhiA"/>
    <property type="match status" value="1"/>
</dbReference>
<reference evidence="7 8" key="1">
    <citation type="submission" date="2019-01" db="EMBL/GenBank/DDBJ databases">
        <authorList>
            <consortium name="Pathogen Informatics"/>
        </authorList>
    </citation>
    <scope>NUCLEOTIDE SEQUENCE [LARGE SCALE GENOMIC DNA]</scope>
    <source>
        <strain evidence="7 8">NCTC10112</strain>
    </source>
</reference>
<gene>
    <name evidence="4" type="primary">whiA</name>
    <name evidence="7" type="ORF">NCTC10112_00015</name>
</gene>
<dbReference type="HAMAP" id="MF_01420">
    <property type="entry name" value="HTH_type_WhiA"/>
    <property type="match status" value="1"/>
</dbReference>
<dbReference type="EMBL" id="LR214940">
    <property type="protein sequence ID" value="VEU55132.1"/>
    <property type="molecule type" value="Genomic_DNA"/>
</dbReference>
<evidence type="ECO:0000256" key="4">
    <source>
        <dbReference type="HAMAP-Rule" id="MF_01420"/>
    </source>
</evidence>
<evidence type="ECO:0000313" key="8">
    <source>
        <dbReference type="Proteomes" id="UP000290482"/>
    </source>
</evidence>
<dbReference type="AlphaFoldDB" id="A0A448ZVE3"/>
<dbReference type="PANTHER" id="PTHR37307">
    <property type="entry name" value="CELL DIVISION PROTEIN WHIA-RELATED"/>
    <property type="match status" value="1"/>
</dbReference>
<evidence type="ECO:0000259" key="5">
    <source>
        <dbReference type="Pfam" id="PF02650"/>
    </source>
</evidence>
<dbReference type="InterPro" id="IPR039518">
    <property type="entry name" value="WhiA_LAGLIDADG_dom"/>
</dbReference>
<dbReference type="KEGG" id="mob:NCTC10112_00015"/>
<dbReference type="GO" id="GO:0003677">
    <property type="term" value="F:DNA binding"/>
    <property type="evidence" value="ECO:0007669"/>
    <property type="project" value="UniProtKB-UniRule"/>
</dbReference>
<evidence type="ECO:0000313" key="7">
    <source>
        <dbReference type="EMBL" id="VEU55132.1"/>
    </source>
</evidence>